<sequence>MSATDSTGPSATLSDDGGDESIAFSKQYQTGDHIEVETPREYLMKRLPTAPLILDEAANLLNVLDTFYTHCFAFNLVSNLAELPPQERLNPQATVSISDIETIKILGNLIDEFLLNDLLDNCDLLWDVVIAPRLQLEDIEALVKLRFEQQEKRITPVEDGDVKDTGSEEHFEERDLDDSYSDDGLLHYDDEGFEWPLKPTQEWKQGIKDLKARKKAAKDAPVRDLFAEMDKTLPPKCSSEPEQGLVENSAHFPPPDLQMPTLSISEMNNEVGILYGATSFDGWIDGPCCPFTKRVERNVDCVTTNVSLTENDPVTSTPTEAVHLKSDAPNSIHAASEDSDKDDCAAKKKTGKREWHEQPKMTLGDFLRKSAEDPKTEGEEPIEKQP</sequence>
<dbReference type="AlphaFoldDB" id="A0AAV9X8T9"/>
<gene>
    <name evidence="2" type="ORF">TWF694_011246</name>
</gene>
<dbReference type="EMBL" id="JAVHJO010000008">
    <property type="protein sequence ID" value="KAK6538366.1"/>
    <property type="molecule type" value="Genomic_DNA"/>
</dbReference>
<evidence type="ECO:0000313" key="3">
    <source>
        <dbReference type="Proteomes" id="UP001365542"/>
    </source>
</evidence>
<evidence type="ECO:0000313" key="2">
    <source>
        <dbReference type="EMBL" id="KAK6538366.1"/>
    </source>
</evidence>
<name>A0AAV9X8T9_9PEZI</name>
<reference evidence="2 3" key="1">
    <citation type="submission" date="2019-10" db="EMBL/GenBank/DDBJ databases">
        <authorList>
            <person name="Palmer J.M."/>
        </authorList>
    </citation>
    <scope>NUCLEOTIDE SEQUENCE [LARGE SCALE GENOMIC DNA]</scope>
    <source>
        <strain evidence="2 3">TWF694</strain>
    </source>
</reference>
<dbReference type="Proteomes" id="UP001365542">
    <property type="component" value="Unassembled WGS sequence"/>
</dbReference>
<feature type="region of interest" description="Disordered" evidence="1">
    <location>
        <begin position="325"/>
        <end position="386"/>
    </location>
</feature>
<feature type="compositionally biased region" description="Basic and acidic residues" evidence="1">
    <location>
        <begin position="335"/>
        <end position="359"/>
    </location>
</feature>
<feature type="compositionally biased region" description="Basic and acidic residues" evidence="1">
    <location>
        <begin position="156"/>
        <end position="173"/>
    </location>
</feature>
<accession>A0AAV9X8T9</accession>
<proteinExistence type="predicted"/>
<protein>
    <submittedName>
        <fullName evidence="2">Uncharacterized protein</fullName>
    </submittedName>
</protein>
<feature type="region of interest" description="Disordered" evidence="1">
    <location>
        <begin position="156"/>
        <end position="176"/>
    </location>
</feature>
<organism evidence="2 3">
    <name type="scientific">Orbilia ellipsospora</name>
    <dbReference type="NCBI Taxonomy" id="2528407"/>
    <lineage>
        <taxon>Eukaryota</taxon>
        <taxon>Fungi</taxon>
        <taxon>Dikarya</taxon>
        <taxon>Ascomycota</taxon>
        <taxon>Pezizomycotina</taxon>
        <taxon>Orbiliomycetes</taxon>
        <taxon>Orbiliales</taxon>
        <taxon>Orbiliaceae</taxon>
        <taxon>Orbilia</taxon>
    </lineage>
</organism>
<feature type="compositionally biased region" description="Basic and acidic residues" evidence="1">
    <location>
        <begin position="366"/>
        <end position="386"/>
    </location>
</feature>
<comment type="caution">
    <text evidence="2">The sequence shown here is derived from an EMBL/GenBank/DDBJ whole genome shotgun (WGS) entry which is preliminary data.</text>
</comment>
<keyword evidence="3" id="KW-1185">Reference proteome</keyword>
<evidence type="ECO:0000256" key="1">
    <source>
        <dbReference type="SAM" id="MobiDB-lite"/>
    </source>
</evidence>
<feature type="region of interest" description="Disordered" evidence="1">
    <location>
        <begin position="232"/>
        <end position="256"/>
    </location>
</feature>